<name>A0A9P6AE25_9AGAM</name>
<reference evidence="1" key="1">
    <citation type="journal article" date="2020" name="Nat. Commun.">
        <title>Large-scale genome sequencing of mycorrhizal fungi provides insights into the early evolution of symbiotic traits.</title>
        <authorList>
            <person name="Miyauchi S."/>
            <person name="Kiss E."/>
            <person name="Kuo A."/>
            <person name="Drula E."/>
            <person name="Kohler A."/>
            <person name="Sanchez-Garcia M."/>
            <person name="Morin E."/>
            <person name="Andreopoulos B."/>
            <person name="Barry K.W."/>
            <person name="Bonito G."/>
            <person name="Buee M."/>
            <person name="Carver A."/>
            <person name="Chen C."/>
            <person name="Cichocki N."/>
            <person name="Clum A."/>
            <person name="Culley D."/>
            <person name="Crous P.W."/>
            <person name="Fauchery L."/>
            <person name="Girlanda M."/>
            <person name="Hayes R.D."/>
            <person name="Keri Z."/>
            <person name="LaButti K."/>
            <person name="Lipzen A."/>
            <person name="Lombard V."/>
            <person name="Magnuson J."/>
            <person name="Maillard F."/>
            <person name="Murat C."/>
            <person name="Nolan M."/>
            <person name="Ohm R.A."/>
            <person name="Pangilinan J."/>
            <person name="Pereira M.F."/>
            <person name="Perotto S."/>
            <person name="Peter M."/>
            <person name="Pfister S."/>
            <person name="Riley R."/>
            <person name="Sitrit Y."/>
            <person name="Stielow J.B."/>
            <person name="Szollosi G."/>
            <person name="Zifcakova L."/>
            <person name="Stursova M."/>
            <person name="Spatafora J.W."/>
            <person name="Tedersoo L."/>
            <person name="Vaario L.M."/>
            <person name="Yamada A."/>
            <person name="Yan M."/>
            <person name="Wang P."/>
            <person name="Xu J."/>
            <person name="Bruns T."/>
            <person name="Baldrian P."/>
            <person name="Vilgalys R."/>
            <person name="Dunand C."/>
            <person name="Henrissat B."/>
            <person name="Grigoriev I.V."/>
            <person name="Hibbett D."/>
            <person name="Nagy L.G."/>
            <person name="Martin F.M."/>
        </authorList>
    </citation>
    <scope>NUCLEOTIDE SEQUENCE</scope>
    <source>
        <strain evidence="1">UP504</strain>
    </source>
</reference>
<evidence type="ECO:0000313" key="1">
    <source>
        <dbReference type="EMBL" id="KAF9503251.1"/>
    </source>
</evidence>
<protein>
    <submittedName>
        <fullName evidence="1">Uncharacterized protein</fullName>
    </submittedName>
</protein>
<dbReference type="AlphaFoldDB" id="A0A9P6AE25"/>
<evidence type="ECO:0000313" key="2">
    <source>
        <dbReference type="Proteomes" id="UP000886523"/>
    </source>
</evidence>
<dbReference type="EMBL" id="MU129401">
    <property type="protein sequence ID" value="KAF9503251.1"/>
    <property type="molecule type" value="Genomic_DNA"/>
</dbReference>
<gene>
    <name evidence="1" type="ORF">BS47DRAFT_1369674</name>
</gene>
<organism evidence="1 2">
    <name type="scientific">Hydnum rufescens UP504</name>
    <dbReference type="NCBI Taxonomy" id="1448309"/>
    <lineage>
        <taxon>Eukaryota</taxon>
        <taxon>Fungi</taxon>
        <taxon>Dikarya</taxon>
        <taxon>Basidiomycota</taxon>
        <taxon>Agaricomycotina</taxon>
        <taxon>Agaricomycetes</taxon>
        <taxon>Cantharellales</taxon>
        <taxon>Hydnaceae</taxon>
        <taxon>Hydnum</taxon>
    </lineage>
</organism>
<comment type="caution">
    <text evidence="1">The sequence shown here is derived from an EMBL/GenBank/DDBJ whole genome shotgun (WGS) entry which is preliminary data.</text>
</comment>
<sequence>MSNGCIVEVGGAHAMVSTKVLTSTSLEEAMEHENSLSFNGSMPLHVLVKSLSFAQPLIAWHPMNVGTRYLNAKLLLVSTIFIEQLQMIKAAFANMKQFSLVTPLRPWKGWNWPTTNLQSYSVSHPLFTNGHEMVVVNPILEEAANSTKANPEQMFVWLCAPIILKQDNGHFTHINFTLVLNNQIK</sequence>
<keyword evidence="2" id="KW-1185">Reference proteome</keyword>
<accession>A0A9P6AE25</accession>
<dbReference type="Proteomes" id="UP000886523">
    <property type="component" value="Unassembled WGS sequence"/>
</dbReference>
<proteinExistence type="predicted"/>